<comment type="pathway">
    <text evidence="1">Secondary metabolite biosynthesis.</text>
</comment>
<dbReference type="Gene3D" id="3.40.50.150">
    <property type="entry name" value="Vaccinia Virus protein VP39"/>
    <property type="match status" value="1"/>
</dbReference>
<proteinExistence type="inferred from homology"/>
<sequence>MQVRGELVCSKSIPVFRLLPRDQFVKLMGVGDEAESKSGSDTDVCLDINITPFTLGFFLTQTGIADARALREHVLEVQNEAVKIHPYPCIRTFDFVKLRISTLPSYNAFLEASKHRADPLFLDVGACFGTDLRKVATDGFPVRNLIGIDLRREFWDLGHKLYRSTEKTFPATFIHGDILDDVVLSEGIIRYGRQAACDSELKGRDPLSLTSLNPLQGRIDFIYVSNLFHLFTEAQQVLAARKLASLLSPIPGSMIFGAHMGRPQKGLRTEAPPPKPGYLGSDMFCHSAESWKEMWEGEVFERGTVKVETELVDPHREDLRKMLEPGAIHYQLLWSVTRL</sequence>
<dbReference type="InterPro" id="IPR029063">
    <property type="entry name" value="SAM-dependent_MTases_sf"/>
</dbReference>
<dbReference type="InParanoid" id="A0A0H2SBW7"/>
<name>A0A0H2SBW7_9AGAM</name>
<evidence type="ECO:0000256" key="2">
    <source>
        <dbReference type="ARBA" id="ARBA00022679"/>
    </source>
</evidence>
<organism evidence="5 6">
    <name type="scientific">Schizopora paradoxa</name>
    <dbReference type="NCBI Taxonomy" id="27342"/>
    <lineage>
        <taxon>Eukaryota</taxon>
        <taxon>Fungi</taxon>
        <taxon>Dikarya</taxon>
        <taxon>Basidiomycota</taxon>
        <taxon>Agaricomycotina</taxon>
        <taxon>Agaricomycetes</taxon>
        <taxon>Hymenochaetales</taxon>
        <taxon>Schizoporaceae</taxon>
        <taxon>Schizopora</taxon>
    </lineage>
</organism>
<keyword evidence="3" id="KW-0949">S-adenosyl-L-methionine</keyword>
<evidence type="ECO:0000256" key="1">
    <source>
        <dbReference type="ARBA" id="ARBA00005179"/>
    </source>
</evidence>
<dbReference type="PANTHER" id="PTHR35897:SF1">
    <property type="entry name" value="METHYLTRANSFERASE AUSD"/>
    <property type="match status" value="1"/>
</dbReference>
<dbReference type="STRING" id="27342.A0A0H2SBW7"/>
<dbReference type="Proteomes" id="UP000053477">
    <property type="component" value="Unassembled WGS sequence"/>
</dbReference>
<evidence type="ECO:0000256" key="3">
    <source>
        <dbReference type="ARBA" id="ARBA00022691"/>
    </source>
</evidence>
<keyword evidence="2" id="KW-0808">Transferase</keyword>
<dbReference type="PANTHER" id="PTHR35897">
    <property type="entry name" value="METHYLTRANSFERASE AUSD"/>
    <property type="match status" value="1"/>
</dbReference>
<dbReference type="GO" id="GO:0016740">
    <property type="term" value="F:transferase activity"/>
    <property type="evidence" value="ECO:0007669"/>
    <property type="project" value="UniProtKB-KW"/>
</dbReference>
<comment type="similarity">
    <text evidence="4">Belongs to the class I-like SAM-binding methyltransferase superfamily.</text>
</comment>
<dbReference type="OrthoDB" id="2094832at2759"/>
<evidence type="ECO:0008006" key="7">
    <source>
        <dbReference type="Google" id="ProtNLM"/>
    </source>
</evidence>
<evidence type="ECO:0000313" key="5">
    <source>
        <dbReference type="EMBL" id="KLO19218.1"/>
    </source>
</evidence>
<gene>
    <name evidence="5" type="ORF">SCHPADRAFT_843881</name>
</gene>
<dbReference type="SUPFAM" id="SSF53335">
    <property type="entry name" value="S-adenosyl-L-methionine-dependent methyltransferases"/>
    <property type="match status" value="1"/>
</dbReference>
<accession>A0A0H2SBW7</accession>
<dbReference type="EMBL" id="KQ085888">
    <property type="protein sequence ID" value="KLO19218.1"/>
    <property type="molecule type" value="Genomic_DNA"/>
</dbReference>
<evidence type="ECO:0000256" key="4">
    <source>
        <dbReference type="ARBA" id="ARBA00038314"/>
    </source>
</evidence>
<keyword evidence="6" id="KW-1185">Reference proteome</keyword>
<dbReference type="InterPro" id="IPR051654">
    <property type="entry name" value="Meroterpenoid_MTases"/>
</dbReference>
<protein>
    <recommendedName>
        <fullName evidence="7">Methyltransferase domain-containing protein</fullName>
    </recommendedName>
</protein>
<reference evidence="5 6" key="1">
    <citation type="submission" date="2015-04" db="EMBL/GenBank/DDBJ databases">
        <title>Complete genome sequence of Schizopora paradoxa KUC8140, a cosmopolitan wood degrader in East Asia.</title>
        <authorList>
            <consortium name="DOE Joint Genome Institute"/>
            <person name="Min B."/>
            <person name="Park H."/>
            <person name="Jang Y."/>
            <person name="Kim J.-J."/>
            <person name="Kim K.H."/>
            <person name="Pangilinan J."/>
            <person name="Lipzen A."/>
            <person name="Riley R."/>
            <person name="Grigoriev I.V."/>
            <person name="Spatafora J.W."/>
            <person name="Choi I.-G."/>
        </authorList>
    </citation>
    <scope>NUCLEOTIDE SEQUENCE [LARGE SCALE GENOMIC DNA]</scope>
    <source>
        <strain evidence="5 6">KUC8140</strain>
    </source>
</reference>
<evidence type="ECO:0000313" key="6">
    <source>
        <dbReference type="Proteomes" id="UP000053477"/>
    </source>
</evidence>
<dbReference type="AlphaFoldDB" id="A0A0H2SBW7"/>